<gene>
    <name evidence="6" type="ORF">BU23DRAFT_558933</name>
</gene>
<dbReference type="OrthoDB" id="10005898at2759"/>
<reference evidence="6" key="1">
    <citation type="journal article" date="2020" name="Stud. Mycol.">
        <title>101 Dothideomycetes genomes: a test case for predicting lifestyles and emergence of pathogens.</title>
        <authorList>
            <person name="Haridas S."/>
            <person name="Albert R."/>
            <person name="Binder M."/>
            <person name="Bloem J."/>
            <person name="Labutti K."/>
            <person name="Salamov A."/>
            <person name="Andreopoulos B."/>
            <person name="Baker S."/>
            <person name="Barry K."/>
            <person name="Bills G."/>
            <person name="Bluhm B."/>
            <person name="Cannon C."/>
            <person name="Castanera R."/>
            <person name="Culley D."/>
            <person name="Daum C."/>
            <person name="Ezra D."/>
            <person name="Gonzalez J."/>
            <person name="Henrissat B."/>
            <person name="Kuo A."/>
            <person name="Liang C."/>
            <person name="Lipzen A."/>
            <person name="Lutzoni F."/>
            <person name="Magnuson J."/>
            <person name="Mondo S."/>
            <person name="Nolan M."/>
            <person name="Ohm R."/>
            <person name="Pangilinan J."/>
            <person name="Park H.-J."/>
            <person name="Ramirez L."/>
            <person name="Alfaro M."/>
            <person name="Sun H."/>
            <person name="Tritt A."/>
            <person name="Yoshinaga Y."/>
            <person name="Zwiers L.-H."/>
            <person name="Turgeon B."/>
            <person name="Goodwin S."/>
            <person name="Spatafora J."/>
            <person name="Crous P."/>
            <person name="Grigoriev I."/>
        </authorList>
    </citation>
    <scope>NUCLEOTIDE SEQUENCE</scope>
    <source>
        <strain evidence="6">CBS 107.79</strain>
    </source>
</reference>
<dbReference type="GO" id="GO:0005778">
    <property type="term" value="C:peroxisomal membrane"/>
    <property type="evidence" value="ECO:0007669"/>
    <property type="project" value="UniProtKB-SubCell"/>
</dbReference>
<sequence length="343" mass="38141">MASEEHPASTTIPSEPKPSPRPASEAKKQPPADRSHEASYQQSSFLHKYLAYQARRLDRLLVRLSTLLASPTSTDALLGTLCYTLELLAALLSRFLNHRLTSLASTIAEKADRVLLPGETLVTTIPTTASDKILAQVLASSKALAAVIADYRIFVRLWGLAGLYMWARSTWNTPVAKEEGTKAKVVRRITWAQIASLILFQVLENGVYLASKGVLTSSGWSGEAGKSREIRWWVWSSRFWAVHVALELVRVTALKYYGNQEDKTEQEKALVADGEKEGKLLVDEKKKERWTWWRDAVSNIAYMPMTLHWSVDEDNGFLSDWGVGVLGAIAGGSLLVDVWKQTA</sequence>
<evidence type="ECO:0000313" key="6">
    <source>
        <dbReference type="EMBL" id="KAF1967944.1"/>
    </source>
</evidence>
<feature type="region of interest" description="Disordered" evidence="5">
    <location>
        <begin position="1"/>
        <end position="40"/>
    </location>
</feature>
<comment type="subcellular location">
    <subcellularLocation>
        <location evidence="4">Peroxisome membrane</location>
    </subcellularLocation>
</comment>
<keyword evidence="3" id="KW-0576">Peroxisome</keyword>
<dbReference type="Pfam" id="PF05648">
    <property type="entry name" value="PEX11"/>
    <property type="match status" value="1"/>
</dbReference>
<evidence type="ECO:0000313" key="7">
    <source>
        <dbReference type="Proteomes" id="UP000800036"/>
    </source>
</evidence>
<evidence type="ECO:0000256" key="3">
    <source>
        <dbReference type="ARBA" id="ARBA00023140"/>
    </source>
</evidence>
<dbReference type="AlphaFoldDB" id="A0A6A5UTC6"/>
<name>A0A6A5UTC6_9PLEO</name>
<organism evidence="6 7">
    <name type="scientific">Bimuria novae-zelandiae CBS 107.79</name>
    <dbReference type="NCBI Taxonomy" id="1447943"/>
    <lineage>
        <taxon>Eukaryota</taxon>
        <taxon>Fungi</taxon>
        <taxon>Dikarya</taxon>
        <taxon>Ascomycota</taxon>
        <taxon>Pezizomycotina</taxon>
        <taxon>Dothideomycetes</taxon>
        <taxon>Pleosporomycetidae</taxon>
        <taxon>Pleosporales</taxon>
        <taxon>Massarineae</taxon>
        <taxon>Didymosphaeriaceae</taxon>
        <taxon>Bimuria</taxon>
    </lineage>
</organism>
<keyword evidence="7" id="KW-1185">Reference proteome</keyword>
<evidence type="ECO:0000256" key="5">
    <source>
        <dbReference type="SAM" id="MobiDB-lite"/>
    </source>
</evidence>
<keyword evidence="1" id="KW-0962">Peroxisome biogenesis</keyword>
<dbReference type="EMBL" id="ML976726">
    <property type="protein sequence ID" value="KAF1967944.1"/>
    <property type="molecule type" value="Genomic_DNA"/>
</dbReference>
<evidence type="ECO:0008006" key="8">
    <source>
        <dbReference type="Google" id="ProtNLM"/>
    </source>
</evidence>
<dbReference type="InterPro" id="IPR008733">
    <property type="entry name" value="PEX11"/>
</dbReference>
<keyword evidence="2" id="KW-0472">Membrane</keyword>
<proteinExistence type="predicted"/>
<evidence type="ECO:0000256" key="1">
    <source>
        <dbReference type="ARBA" id="ARBA00022593"/>
    </source>
</evidence>
<dbReference type="GO" id="GO:0016559">
    <property type="term" value="P:peroxisome fission"/>
    <property type="evidence" value="ECO:0007669"/>
    <property type="project" value="InterPro"/>
</dbReference>
<feature type="compositionally biased region" description="Basic and acidic residues" evidence="5">
    <location>
        <begin position="24"/>
        <end position="37"/>
    </location>
</feature>
<accession>A0A6A5UTC6</accession>
<evidence type="ECO:0000256" key="2">
    <source>
        <dbReference type="ARBA" id="ARBA00023136"/>
    </source>
</evidence>
<protein>
    <recommendedName>
        <fullName evidence="8">Peroxin 11C</fullName>
    </recommendedName>
</protein>
<evidence type="ECO:0000256" key="4">
    <source>
        <dbReference type="ARBA" id="ARBA00046271"/>
    </source>
</evidence>
<dbReference type="Proteomes" id="UP000800036">
    <property type="component" value="Unassembled WGS sequence"/>
</dbReference>
<dbReference type="PANTHER" id="PTHR12652">
    <property type="entry name" value="PEROXISOMAL BIOGENESIS FACTOR 11"/>
    <property type="match status" value="1"/>
</dbReference>
<dbReference type="PANTHER" id="PTHR12652:SF25">
    <property type="entry name" value="MICROBODY (PEROXISOME) PROLIFERATION PROTEIN PEROXIN 11C (EUROFUNG)"/>
    <property type="match status" value="1"/>
</dbReference>